<proteinExistence type="predicted"/>
<evidence type="ECO:0000259" key="1">
    <source>
        <dbReference type="PROSITE" id="PS50053"/>
    </source>
</evidence>
<dbReference type="Proteomes" id="UP001305779">
    <property type="component" value="Unassembled WGS sequence"/>
</dbReference>
<dbReference type="EMBL" id="JAXOVC010000006">
    <property type="protein sequence ID" value="KAK4499859.1"/>
    <property type="molecule type" value="Genomic_DNA"/>
</dbReference>
<protein>
    <recommendedName>
        <fullName evidence="1">Ubiquitin-like domain-containing protein</fullName>
    </recommendedName>
</protein>
<dbReference type="Pfam" id="PF00240">
    <property type="entry name" value="ubiquitin"/>
    <property type="match status" value="1"/>
</dbReference>
<accession>A0ABR0EER0</accession>
<sequence length="159" mass="16949">MSVKFTVELELPIEDFVLIQAGLTTVSTRHSAQAAVKATLEAIRATPYQDTSAFAATLARNSAALNHRATSGEPAVPIHITSLNGKPVTITTPLSTTIPELRLLVENETGISPHKQCFVFAGRQLPSPAVDEGNDMQSLESFGVQRDSVINLILKLGAS</sequence>
<comment type="caution">
    <text evidence="2">The sequence shown here is derived from an EMBL/GenBank/DDBJ whole genome shotgun (WGS) entry which is preliminary data.</text>
</comment>
<dbReference type="InterPro" id="IPR029071">
    <property type="entry name" value="Ubiquitin-like_domsf"/>
</dbReference>
<evidence type="ECO:0000313" key="3">
    <source>
        <dbReference type="Proteomes" id="UP001305779"/>
    </source>
</evidence>
<dbReference type="CDD" id="cd17039">
    <property type="entry name" value="Ubl_ubiquitin_like"/>
    <property type="match status" value="1"/>
</dbReference>
<feature type="domain" description="Ubiquitin-like" evidence="1">
    <location>
        <begin position="76"/>
        <end position="159"/>
    </location>
</feature>
<dbReference type="PROSITE" id="PS50053">
    <property type="entry name" value="UBIQUITIN_2"/>
    <property type="match status" value="1"/>
</dbReference>
<dbReference type="SMART" id="SM00213">
    <property type="entry name" value="UBQ"/>
    <property type="match status" value="1"/>
</dbReference>
<organism evidence="2 3">
    <name type="scientific">Zasmidium cellare</name>
    <name type="common">Wine cellar mold</name>
    <name type="synonym">Racodium cellare</name>
    <dbReference type="NCBI Taxonomy" id="395010"/>
    <lineage>
        <taxon>Eukaryota</taxon>
        <taxon>Fungi</taxon>
        <taxon>Dikarya</taxon>
        <taxon>Ascomycota</taxon>
        <taxon>Pezizomycotina</taxon>
        <taxon>Dothideomycetes</taxon>
        <taxon>Dothideomycetidae</taxon>
        <taxon>Mycosphaerellales</taxon>
        <taxon>Mycosphaerellaceae</taxon>
        <taxon>Zasmidium</taxon>
    </lineage>
</organism>
<keyword evidence="3" id="KW-1185">Reference proteome</keyword>
<evidence type="ECO:0000313" key="2">
    <source>
        <dbReference type="EMBL" id="KAK4499859.1"/>
    </source>
</evidence>
<name>A0ABR0EER0_ZASCE</name>
<dbReference type="SUPFAM" id="SSF54236">
    <property type="entry name" value="Ubiquitin-like"/>
    <property type="match status" value="1"/>
</dbReference>
<reference evidence="2 3" key="1">
    <citation type="journal article" date="2023" name="G3 (Bethesda)">
        <title>A chromosome-level genome assembly of Zasmidium syzygii isolated from banana leaves.</title>
        <authorList>
            <person name="van Westerhoven A.C."/>
            <person name="Mehrabi R."/>
            <person name="Talebi R."/>
            <person name="Steentjes M.B.F."/>
            <person name="Corcolon B."/>
            <person name="Chong P.A."/>
            <person name="Kema G.H.J."/>
            <person name="Seidl M.F."/>
        </authorList>
    </citation>
    <scope>NUCLEOTIDE SEQUENCE [LARGE SCALE GENOMIC DNA]</scope>
    <source>
        <strain evidence="2 3">P124</strain>
    </source>
</reference>
<dbReference type="Gene3D" id="3.10.20.90">
    <property type="entry name" value="Phosphatidylinositol 3-kinase Catalytic Subunit, Chain A, domain 1"/>
    <property type="match status" value="1"/>
</dbReference>
<gene>
    <name evidence="2" type="ORF">PRZ48_008045</name>
</gene>
<dbReference type="InterPro" id="IPR000626">
    <property type="entry name" value="Ubiquitin-like_dom"/>
</dbReference>